<evidence type="ECO:0000313" key="3">
    <source>
        <dbReference type="Proteomes" id="UP000558488"/>
    </source>
</evidence>
<name>A0A7J8B1U0_PIPKU</name>
<reference evidence="2 3" key="1">
    <citation type="journal article" date="2020" name="Nature">
        <title>Six reference-quality genomes reveal evolution of bat adaptations.</title>
        <authorList>
            <person name="Jebb D."/>
            <person name="Huang Z."/>
            <person name="Pippel M."/>
            <person name="Hughes G.M."/>
            <person name="Lavrichenko K."/>
            <person name="Devanna P."/>
            <person name="Winkler S."/>
            <person name="Jermiin L.S."/>
            <person name="Skirmuntt E.C."/>
            <person name="Katzourakis A."/>
            <person name="Burkitt-Gray L."/>
            <person name="Ray D.A."/>
            <person name="Sullivan K.A.M."/>
            <person name="Roscito J.G."/>
            <person name="Kirilenko B.M."/>
            <person name="Davalos L.M."/>
            <person name="Corthals A.P."/>
            <person name="Power M.L."/>
            <person name="Jones G."/>
            <person name="Ransome R.D."/>
            <person name="Dechmann D.K.N."/>
            <person name="Locatelli A.G."/>
            <person name="Puechmaille S.J."/>
            <person name="Fedrigo O."/>
            <person name="Jarvis E.D."/>
            <person name="Hiller M."/>
            <person name="Vernes S.C."/>
            <person name="Myers E.W."/>
            <person name="Teeling E.C."/>
        </authorList>
    </citation>
    <scope>NUCLEOTIDE SEQUENCE [LARGE SCALE GENOMIC DNA]</scope>
    <source>
        <strain evidence="2">MPipKuh1</strain>
        <tissue evidence="2">Flight muscle</tissue>
    </source>
</reference>
<feature type="compositionally biased region" description="Basic and acidic residues" evidence="1">
    <location>
        <begin position="1"/>
        <end position="10"/>
    </location>
</feature>
<gene>
    <name evidence="2" type="ORF">mPipKuh1_007823</name>
</gene>
<accession>A0A7J8B1U0</accession>
<evidence type="ECO:0000256" key="1">
    <source>
        <dbReference type="SAM" id="MobiDB-lite"/>
    </source>
</evidence>
<proteinExistence type="predicted"/>
<dbReference type="EMBL" id="JACAGB010000001">
    <property type="protein sequence ID" value="KAF6392634.1"/>
    <property type="molecule type" value="Genomic_DNA"/>
</dbReference>
<dbReference type="Proteomes" id="UP000558488">
    <property type="component" value="Unassembled WGS sequence"/>
</dbReference>
<organism evidence="2 3">
    <name type="scientific">Pipistrellus kuhlii</name>
    <name type="common">Kuhl's pipistrelle</name>
    <dbReference type="NCBI Taxonomy" id="59472"/>
    <lineage>
        <taxon>Eukaryota</taxon>
        <taxon>Metazoa</taxon>
        <taxon>Chordata</taxon>
        <taxon>Craniata</taxon>
        <taxon>Vertebrata</taxon>
        <taxon>Euteleostomi</taxon>
        <taxon>Mammalia</taxon>
        <taxon>Eutheria</taxon>
        <taxon>Laurasiatheria</taxon>
        <taxon>Chiroptera</taxon>
        <taxon>Yangochiroptera</taxon>
        <taxon>Vespertilionidae</taxon>
        <taxon>Pipistrellus</taxon>
    </lineage>
</organism>
<feature type="region of interest" description="Disordered" evidence="1">
    <location>
        <begin position="1"/>
        <end position="78"/>
    </location>
</feature>
<keyword evidence="3" id="KW-1185">Reference proteome</keyword>
<feature type="compositionally biased region" description="Low complexity" evidence="1">
    <location>
        <begin position="57"/>
        <end position="74"/>
    </location>
</feature>
<sequence length="122" mass="13265">MLIRSDRLDKATVAVRAKGQQCERGSGTGESVARASPGPRPLLQKKQERRLCSPGLSAAPSAEAATEAEAQAQSWHHASTEARRGAICYASTFHSPSPRWFGPRSRPTHQWVEDGARVFLSI</sequence>
<evidence type="ECO:0000313" key="2">
    <source>
        <dbReference type="EMBL" id="KAF6392634.1"/>
    </source>
</evidence>
<comment type="caution">
    <text evidence="2">The sequence shown here is derived from an EMBL/GenBank/DDBJ whole genome shotgun (WGS) entry which is preliminary data.</text>
</comment>
<dbReference type="AlphaFoldDB" id="A0A7J8B1U0"/>
<protein>
    <submittedName>
        <fullName evidence="2">Uncharacterized protein</fullName>
    </submittedName>
</protein>